<evidence type="ECO:0000313" key="1">
    <source>
        <dbReference type="EMBL" id="MFD0738936.1"/>
    </source>
</evidence>
<sequence length="128" mass="13802">MAWGKDLKVDTPSEPGGCHYLYPLPRPQGGYGVGFMVEGDKFVRIDVDSADIVAPGGGKRGMSTDDIRRLYLGRVEASPHEYTDGQYLRIQDAAGGNGVLVFETDEAGKVGDWHIGVPPQVDYVEGCS</sequence>
<dbReference type="Proteomes" id="UP001597090">
    <property type="component" value="Unassembled WGS sequence"/>
</dbReference>
<comment type="caution">
    <text evidence="1">The sequence shown here is derived from an EMBL/GenBank/DDBJ whole genome shotgun (WGS) entry which is preliminary data.</text>
</comment>
<gene>
    <name evidence="1" type="ORF">ACFQZQ_06540</name>
</gene>
<proteinExistence type="predicted"/>
<accession>A0ABW2YQ56</accession>
<reference evidence="2" key="1">
    <citation type="journal article" date="2019" name="Int. J. Syst. Evol. Microbiol.">
        <title>The Global Catalogue of Microorganisms (GCM) 10K type strain sequencing project: providing services to taxonomists for standard genome sequencing and annotation.</title>
        <authorList>
            <consortium name="The Broad Institute Genomics Platform"/>
            <consortium name="The Broad Institute Genome Sequencing Center for Infectious Disease"/>
            <person name="Wu L."/>
            <person name="Ma J."/>
        </authorList>
    </citation>
    <scope>NUCLEOTIDE SEQUENCE [LARGE SCALE GENOMIC DNA]</scope>
    <source>
        <strain evidence="2">CCUG 55491</strain>
    </source>
</reference>
<dbReference type="EMBL" id="JBHTIH010000003">
    <property type="protein sequence ID" value="MFD0738936.1"/>
    <property type="molecule type" value="Genomic_DNA"/>
</dbReference>
<evidence type="ECO:0008006" key="3">
    <source>
        <dbReference type="Google" id="ProtNLM"/>
    </source>
</evidence>
<evidence type="ECO:0000313" key="2">
    <source>
        <dbReference type="Proteomes" id="UP001597090"/>
    </source>
</evidence>
<dbReference type="RefSeq" id="WP_386811959.1">
    <property type="nucleotide sequence ID" value="NZ_JBHTIH010000003.1"/>
</dbReference>
<name>A0ABW2YQ56_9GAMM</name>
<organism evidence="1 2">
    <name type="scientific">Lysobacter koreensis</name>
    <dbReference type="NCBI Taxonomy" id="266122"/>
    <lineage>
        <taxon>Bacteria</taxon>
        <taxon>Pseudomonadati</taxon>
        <taxon>Pseudomonadota</taxon>
        <taxon>Gammaproteobacteria</taxon>
        <taxon>Lysobacterales</taxon>
        <taxon>Lysobacteraceae</taxon>
        <taxon>Lysobacter</taxon>
    </lineage>
</organism>
<protein>
    <recommendedName>
        <fullName evidence="3">Lectin</fullName>
    </recommendedName>
</protein>
<keyword evidence="2" id="KW-1185">Reference proteome</keyword>